<comment type="similarity">
    <text evidence="1">Belongs to the LDH2/MDH2 oxidoreductase family.</text>
</comment>
<feature type="region of interest" description="Disordered" evidence="3">
    <location>
        <begin position="298"/>
        <end position="321"/>
    </location>
</feature>
<reference evidence="5" key="1">
    <citation type="submission" date="2015-07" db="EMBL/GenBank/DDBJ databases">
        <title>Complete genome sequence and phylogenetic analysis of Limnochorda pilosa.</title>
        <authorList>
            <person name="Watanabe M."/>
            <person name="Kojima H."/>
            <person name="Fukui M."/>
        </authorList>
    </citation>
    <scope>NUCLEOTIDE SEQUENCE [LARGE SCALE GENOMIC DNA]</scope>
    <source>
        <strain evidence="5">HC45</strain>
    </source>
</reference>
<dbReference type="Gene3D" id="1.10.1530.10">
    <property type="match status" value="1"/>
</dbReference>
<gene>
    <name evidence="4" type="ORF">LIP_1986</name>
</gene>
<dbReference type="GO" id="GO:0016491">
    <property type="term" value="F:oxidoreductase activity"/>
    <property type="evidence" value="ECO:0007669"/>
    <property type="project" value="UniProtKB-KW"/>
</dbReference>
<name>A0A0K2SLE5_LIMPI</name>
<evidence type="ECO:0000313" key="5">
    <source>
        <dbReference type="Proteomes" id="UP000065807"/>
    </source>
</evidence>
<organism evidence="4 5">
    <name type="scientific">Limnochorda pilosa</name>
    <dbReference type="NCBI Taxonomy" id="1555112"/>
    <lineage>
        <taxon>Bacteria</taxon>
        <taxon>Bacillati</taxon>
        <taxon>Bacillota</taxon>
        <taxon>Limnochordia</taxon>
        <taxon>Limnochordales</taxon>
        <taxon>Limnochordaceae</taxon>
        <taxon>Limnochorda</taxon>
    </lineage>
</organism>
<proteinExistence type="inferred from homology"/>
<evidence type="ECO:0000256" key="3">
    <source>
        <dbReference type="SAM" id="MobiDB-lite"/>
    </source>
</evidence>
<dbReference type="InterPro" id="IPR043143">
    <property type="entry name" value="Mal/L-sulf/L-lact_DH-like_NADP"/>
</dbReference>
<dbReference type="PANTHER" id="PTHR11091">
    <property type="entry name" value="OXIDOREDUCTASE-RELATED"/>
    <property type="match status" value="1"/>
</dbReference>
<reference evidence="5" key="2">
    <citation type="journal article" date="2016" name="Int. J. Syst. Evol. Microbiol.">
        <title>Complete genome sequence and cell structure of Limnochorda pilosa, a Gram-negative spore-former within the phylum Firmicutes.</title>
        <authorList>
            <person name="Watanabe M."/>
            <person name="Kojima H."/>
            <person name="Fukui M."/>
        </authorList>
    </citation>
    <scope>NUCLEOTIDE SEQUENCE [LARGE SCALE GENOMIC DNA]</scope>
    <source>
        <strain evidence="5">HC45</strain>
    </source>
</reference>
<evidence type="ECO:0000256" key="1">
    <source>
        <dbReference type="ARBA" id="ARBA00006056"/>
    </source>
</evidence>
<dbReference type="AlphaFoldDB" id="A0A0K2SLE5"/>
<evidence type="ECO:0000256" key="2">
    <source>
        <dbReference type="ARBA" id="ARBA00023002"/>
    </source>
</evidence>
<evidence type="ECO:0000313" key="4">
    <source>
        <dbReference type="EMBL" id="BAS27827.1"/>
    </source>
</evidence>
<keyword evidence="5" id="KW-1185">Reference proteome</keyword>
<dbReference type="InterPro" id="IPR003767">
    <property type="entry name" value="Malate/L-lactate_DH-like"/>
</dbReference>
<protein>
    <submittedName>
        <fullName evidence="4">Malate/L-lactate dehydrogenase</fullName>
    </submittedName>
</protein>
<dbReference type="Pfam" id="PF02615">
    <property type="entry name" value="Ldh_2"/>
    <property type="match status" value="1"/>
</dbReference>
<dbReference type="InterPro" id="IPR036111">
    <property type="entry name" value="Mal/L-sulfo/L-lacto_DH-like_sf"/>
</dbReference>
<sequence length="362" mass="38222">MWVMPDDLRAFVERMSAGFGVPEEGCQVLADVLVSADEAGVPSHGVARLPFYLGRVRQGLINPSSVGIVVARSGATALLDGLNGLGPVVAAHAADRACTLAEEHGVGWVGVRGSNHFGIAAWYAEKMARRRLIGIASTNSPPAIAPWGGNQPMYGTNPVAFAFPTRGEPVVVDLSSSVTARGRILQAARDGRAIPEGWALDREGNQTTDPAAALTGSLLPMGGPKGAALALVVEVFTAVLTGATFGEPSPPNDPTWPQPYDTGHLLIALDPDTFVGRESFLDRMDRLLQGARTNLRVSKGHDPEVHAGEPHLPGEGRRARREQARRLGIVLEGSTVDALDHLAQEAGVDRLQALAVQETQDC</sequence>
<dbReference type="PANTHER" id="PTHR11091:SF0">
    <property type="entry name" value="MALATE DEHYDROGENASE"/>
    <property type="match status" value="1"/>
</dbReference>
<dbReference type="InterPro" id="IPR043144">
    <property type="entry name" value="Mal/L-sulf/L-lact_DH-like_ah"/>
</dbReference>
<accession>A0A0K2SLE5</accession>
<dbReference type="STRING" id="1555112.LIP_1986"/>
<dbReference type="OrthoDB" id="9769447at2"/>
<feature type="compositionally biased region" description="Basic and acidic residues" evidence="3">
    <location>
        <begin position="299"/>
        <end position="321"/>
    </location>
</feature>
<dbReference type="EMBL" id="AP014924">
    <property type="protein sequence ID" value="BAS27827.1"/>
    <property type="molecule type" value="Genomic_DNA"/>
</dbReference>
<dbReference type="SUPFAM" id="SSF89733">
    <property type="entry name" value="L-sulfolactate dehydrogenase-like"/>
    <property type="match status" value="1"/>
</dbReference>
<dbReference type="Gene3D" id="3.30.1370.60">
    <property type="entry name" value="Hypothetical oxidoreductase yiak, domain 2"/>
    <property type="match status" value="1"/>
</dbReference>
<keyword evidence="2" id="KW-0560">Oxidoreductase</keyword>
<dbReference type="Proteomes" id="UP000065807">
    <property type="component" value="Chromosome"/>
</dbReference>
<dbReference type="KEGG" id="lpil:LIP_1986"/>